<evidence type="ECO:0000313" key="4">
    <source>
        <dbReference type="Proteomes" id="UP000292082"/>
    </source>
</evidence>
<dbReference type="InterPro" id="IPR053828">
    <property type="entry name" value="Nucleosidase_C"/>
</dbReference>
<dbReference type="EMBL" id="ML145161">
    <property type="protein sequence ID" value="TBU55855.1"/>
    <property type="molecule type" value="Genomic_DNA"/>
</dbReference>
<protein>
    <submittedName>
        <fullName evidence="3">Metallo-dependent phosphatase-like protein</fullName>
    </submittedName>
</protein>
<organism evidence="3 4">
    <name type="scientific">Dichomitus squalens</name>
    <dbReference type="NCBI Taxonomy" id="114155"/>
    <lineage>
        <taxon>Eukaryota</taxon>
        <taxon>Fungi</taxon>
        <taxon>Dikarya</taxon>
        <taxon>Basidiomycota</taxon>
        <taxon>Agaricomycotina</taxon>
        <taxon>Agaricomycetes</taxon>
        <taxon>Polyporales</taxon>
        <taxon>Polyporaceae</taxon>
        <taxon>Dichomitus</taxon>
    </lineage>
</organism>
<evidence type="ECO:0000259" key="1">
    <source>
        <dbReference type="Pfam" id="PF00149"/>
    </source>
</evidence>
<dbReference type="Gene3D" id="3.60.21.10">
    <property type="match status" value="1"/>
</dbReference>
<dbReference type="SUPFAM" id="SSF56300">
    <property type="entry name" value="Metallo-dependent phosphatases"/>
    <property type="match status" value="1"/>
</dbReference>
<keyword evidence="4" id="KW-1185">Reference proteome</keyword>
<name>A0A4Q9PNV4_9APHY</name>
<dbReference type="SUPFAM" id="SSF55816">
    <property type="entry name" value="5'-nucleotidase (syn. UDP-sugar hydrolase), C-terminal domain"/>
    <property type="match status" value="1"/>
</dbReference>
<dbReference type="Gene3D" id="3.90.780.10">
    <property type="entry name" value="5'-Nucleotidase, C-terminal domain"/>
    <property type="match status" value="1"/>
</dbReference>
<evidence type="ECO:0000259" key="2">
    <source>
        <dbReference type="Pfam" id="PF21953"/>
    </source>
</evidence>
<proteinExistence type="predicted"/>
<dbReference type="GO" id="GO:0009166">
    <property type="term" value="P:nucleotide catabolic process"/>
    <property type="evidence" value="ECO:0007669"/>
    <property type="project" value="InterPro"/>
</dbReference>
<dbReference type="GO" id="GO:0005829">
    <property type="term" value="C:cytosol"/>
    <property type="evidence" value="ECO:0007669"/>
    <property type="project" value="TreeGrafter"/>
</dbReference>
<dbReference type="InterPro" id="IPR036907">
    <property type="entry name" value="5'-Nucleotdase_C_sf"/>
</dbReference>
<dbReference type="FunFam" id="3.60.21.10:FF:000043">
    <property type="entry name" value="Ser/Thr protein phosphatase family"/>
    <property type="match status" value="1"/>
</dbReference>
<reference evidence="3 4" key="1">
    <citation type="submission" date="2019-01" db="EMBL/GenBank/DDBJ databases">
        <title>Draft genome sequences of three monokaryotic isolates of the white-rot basidiomycete fungus Dichomitus squalens.</title>
        <authorList>
            <consortium name="DOE Joint Genome Institute"/>
            <person name="Lopez S.C."/>
            <person name="Andreopoulos B."/>
            <person name="Pangilinan J."/>
            <person name="Lipzen A."/>
            <person name="Riley R."/>
            <person name="Ahrendt S."/>
            <person name="Ng V."/>
            <person name="Barry K."/>
            <person name="Daum C."/>
            <person name="Grigoriev I.V."/>
            <person name="Hilden K.S."/>
            <person name="Makela M.R."/>
            <person name="de Vries R.P."/>
        </authorList>
    </citation>
    <scope>NUCLEOTIDE SEQUENCE [LARGE SCALE GENOMIC DNA]</scope>
    <source>
        <strain evidence="3 4">CBS 464.89</strain>
    </source>
</reference>
<dbReference type="InterPro" id="IPR029052">
    <property type="entry name" value="Metallo-depent_PP-like"/>
</dbReference>
<dbReference type="Pfam" id="PF21953">
    <property type="entry name" value="NadN_nucleosid_C"/>
    <property type="match status" value="1"/>
</dbReference>
<dbReference type="InterPro" id="IPR004843">
    <property type="entry name" value="Calcineurin-like_PHP"/>
</dbReference>
<evidence type="ECO:0000313" key="3">
    <source>
        <dbReference type="EMBL" id="TBU55855.1"/>
    </source>
</evidence>
<gene>
    <name evidence="3" type="ORF">BD310DRAFT_883553</name>
</gene>
<dbReference type="STRING" id="114155.A0A4Q9PNV4"/>
<dbReference type="InterPro" id="IPR014485">
    <property type="entry name" value="Pesterase_C1039"/>
</dbReference>
<dbReference type="PANTHER" id="PTHR11575:SF22">
    <property type="entry name" value="ADL392WP"/>
    <property type="match status" value="1"/>
</dbReference>
<dbReference type="GO" id="GO:0005576">
    <property type="term" value="C:extracellular region"/>
    <property type="evidence" value="ECO:0007669"/>
    <property type="project" value="UniProtKB-ARBA"/>
</dbReference>
<feature type="domain" description="Putative 5'-nucleotidase C-terminal" evidence="2">
    <location>
        <begin position="381"/>
        <end position="580"/>
    </location>
</feature>
<dbReference type="PANTHER" id="PTHR11575">
    <property type="entry name" value="5'-NUCLEOTIDASE-RELATED"/>
    <property type="match status" value="1"/>
</dbReference>
<sequence>MQFTSLLALFLAALAARACPGEEHGHAHEHQPLRRAFPQTRLPVPTRPLVWGDVNIIHTTDSHGWLLGHQKSSFPEPNYSGDLGDFASFVTHMKEIALEKDVDLLLVDSGDLHDGTGLSDGFPPGGVDGHETNKFIFDLPYDVMAIGNHELYIYANTLDMYKTFAPKLNGRYLSSNVNITVADKDGNPVSVPVGERFAKFKTRKGRKVTSLGVMFDFTGNDVNTTVQKVEDMVEEQWFAEAIKDEPDFFLLVGHMPVSHDHWPTVFDKVRAVHPTTPILILGGHTHIRDCIQLDGRSMALESGRYMETVGWMSVDLDHKGSNKNLTFTRRYLDPNRVSYEYHTGRGNFTFDTLQGKLFTQGLNNLAKRFNLSDEFGVAPEDYTISQVPATANNSLLSLFTTAMTYSLTVNNSRASVPNVMITNSGSMRFDVYAGAFTKNDQLTASPFADSFLYIPNVTLSIASQVLPTLNKAGANERRELAGIDLRSTEAYARGEVDMLYRAWLEEMDRKSFGPERRAANNATLGYVTHDSCPGVGDDIVHTPLPFFSAPDFIGSSAPAGVADSDPVDLVFVDFIESQLLEILNGIQSAKNYTEADVLPYTDVLASAVLGIYAEKFWN</sequence>
<feature type="domain" description="Calcineurin-like phosphoesterase" evidence="1">
    <location>
        <begin position="55"/>
        <end position="287"/>
    </location>
</feature>
<dbReference type="GO" id="GO:0016787">
    <property type="term" value="F:hydrolase activity"/>
    <property type="evidence" value="ECO:0007669"/>
    <property type="project" value="InterPro"/>
</dbReference>
<dbReference type="AlphaFoldDB" id="A0A4Q9PNV4"/>
<dbReference type="PIRSF" id="PIRSF017316">
    <property type="entry name" value="Pesterase_C1039"/>
    <property type="match status" value="1"/>
</dbReference>
<accession>A0A4Q9PNV4</accession>
<dbReference type="Pfam" id="PF00149">
    <property type="entry name" value="Metallophos"/>
    <property type="match status" value="1"/>
</dbReference>
<dbReference type="Proteomes" id="UP000292082">
    <property type="component" value="Unassembled WGS sequence"/>
</dbReference>
<dbReference type="InterPro" id="IPR006179">
    <property type="entry name" value="5_nucleotidase/apyrase"/>
</dbReference>